<dbReference type="EnsemblPlants" id="Zm00001eb308750_T001">
    <property type="protein sequence ID" value="Zm00001eb308750_P001"/>
    <property type="gene ID" value="Zm00001eb308750"/>
</dbReference>
<evidence type="ECO:0000313" key="2">
    <source>
        <dbReference type="Proteomes" id="UP000007305"/>
    </source>
</evidence>
<dbReference type="AlphaFoldDB" id="A0A804Q8I1"/>
<dbReference type="Gene3D" id="3.30.40.10">
    <property type="entry name" value="Zinc/RING finger domain, C3HC4 (zinc finger)"/>
    <property type="match status" value="1"/>
</dbReference>
<sequence>MNVEDVDNESDEDDDEYLFDSICAICDDGGDILCCDGPCMRSFHAKEGSGEDSCCVTLGYTEAEVEAMKLFLCKNCEYKQHQCFICGVLEPSDGEAAKVYWYSKEHILVVILEHAGELHIISLRKKRKQVHRGRHFPTPRQPDIRITYPPASAATL</sequence>
<name>A0A804Q8I1_MAIZE</name>
<dbReference type="PANTHER" id="PTHR46235">
    <property type="entry name" value="PHD FINGER-CONTAINING PROTEIN DDB_G0268158"/>
    <property type="match status" value="1"/>
</dbReference>
<keyword evidence="3" id="KW-1267">Proteomics identification</keyword>
<keyword evidence="2" id="KW-1185">Reference proteome</keyword>
<dbReference type="PANTHER" id="PTHR46235:SF3">
    <property type="entry name" value="PHD FINGER-CONTAINING PROTEIN DDB_G0268158"/>
    <property type="match status" value="1"/>
</dbReference>
<accession>A0A804Q8I1</accession>
<evidence type="ECO:0000313" key="1">
    <source>
        <dbReference type="EnsemblPlants" id="Zm00001eb308750_P001"/>
    </source>
</evidence>
<reference evidence="1" key="2">
    <citation type="submission" date="2019-07" db="EMBL/GenBank/DDBJ databases">
        <authorList>
            <person name="Seetharam A."/>
            <person name="Woodhouse M."/>
            <person name="Cannon E."/>
        </authorList>
    </citation>
    <scope>NUCLEOTIDE SEQUENCE [LARGE SCALE GENOMIC DNA]</scope>
    <source>
        <strain evidence="1">cv. B73</strain>
    </source>
</reference>
<organism evidence="1 2">
    <name type="scientific">Zea mays</name>
    <name type="common">Maize</name>
    <dbReference type="NCBI Taxonomy" id="4577"/>
    <lineage>
        <taxon>Eukaryota</taxon>
        <taxon>Viridiplantae</taxon>
        <taxon>Streptophyta</taxon>
        <taxon>Embryophyta</taxon>
        <taxon>Tracheophyta</taxon>
        <taxon>Spermatophyta</taxon>
        <taxon>Magnoliopsida</taxon>
        <taxon>Liliopsida</taxon>
        <taxon>Poales</taxon>
        <taxon>Poaceae</taxon>
        <taxon>PACMAD clade</taxon>
        <taxon>Panicoideae</taxon>
        <taxon>Andropogonodae</taxon>
        <taxon>Andropogoneae</taxon>
        <taxon>Tripsacinae</taxon>
        <taxon>Zea</taxon>
    </lineage>
</organism>
<dbReference type="Proteomes" id="UP000007305">
    <property type="component" value="Chromosome 7"/>
</dbReference>
<evidence type="ECO:0007829" key="3">
    <source>
        <dbReference type="PeptideAtlas" id="A0A804Q8I1"/>
    </source>
</evidence>
<proteinExistence type="evidence at protein level"/>
<dbReference type="InterPro" id="IPR013083">
    <property type="entry name" value="Znf_RING/FYVE/PHD"/>
</dbReference>
<dbReference type="InParanoid" id="A0A804Q8I1"/>
<reference evidence="2" key="1">
    <citation type="submission" date="2015-12" db="EMBL/GenBank/DDBJ databases">
        <title>Update maize B73 reference genome by single molecule sequencing technologies.</title>
        <authorList>
            <consortium name="Maize Genome Sequencing Project"/>
            <person name="Ware D."/>
        </authorList>
    </citation>
    <scope>NUCLEOTIDE SEQUENCE [LARGE SCALE GENOMIC DNA]</scope>
    <source>
        <strain evidence="2">cv. B73</strain>
    </source>
</reference>
<protein>
    <submittedName>
        <fullName evidence="1">Uncharacterized protein</fullName>
    </submittedName>
</protein>
<dbReference type="Gramene" id="Zm00001eb308750_T001">
    <property type="protein sequence ID" value="Zm00001eb308750_P001"/>
    <property type="gene ID" value="Zm00001eb308750"/>
</dbReference>
<reference evidence="1" key="3">
    <citation type="submission" date="2021-05" db="UniProtKB">
        <authorList>
            <consortium name="EnsemblPlants"/>
        </authorList>
    </citation>
    <scope>IDENTIFICATION</scope>
    <source>
        <strain evidence="1">cv. B73</strain>
    </source>
</reference>